<feature type="disulfide bond" evidence="12">
    <location>
        <begin position="499"/>
        <end position="514"/>
    </location>
</feature>
<dbReference type="PANTHER" id="PTHR24252">
    <property type="entry name" value="ACROSIN-RELATED"/>
    <property type="match status" value="1"/>
</dbReference>
<dbReference type="Proteomes" id="UP000314983">
    <property type="component" value="Chromosome 4"/>
</dbReference>
<dbReference type="PROSITE" id="PS00135">
    <property type="entry name" value="TRYPSIN_SER"/>
    <property type="match status" value="1"/>
</dbReference>
<dbReference type="InterPro" id="IPR023415">
    <property type="entry name" value="LDLR_class-A_CS"/>
</dbReference>
<dbReference type="GO" id="GO:0016020">
    <property type="term" value="C:membrane"/>
    <property type="evidence" value="ECO:0007669"/>
    <property type="project" value="UniProtKB-SubCell"/>
</dbReference>
<keyword evidence="7 13" id="KW-1133">Transmembrane helix</keyword>
<dbReference type="InterPro" id="IPR033116">
    <property type="entry name" value="TRYPSIN_SER"/>
</dbReference>
<dbReference type="InterPro" id="IPR000082">
    <property type="entry name" value="SEA_dom"/>
</dbReference>
<dbReference type="InterPro" id="IPR017051">
    <property type="entry name" value="Peptidase_S1A_matripase"/>
</dbReference>
<dbReference type="PROSITE" id="PS01180">
    <property type="entry name" value="CUB"/>
    <property type="match status" value="2"/>
</dbReference>
<feature type="disulfide bond" evidence="12">
    <location>
        <begin position="578"/>
        <end position="593"/>
    </location>
</feature>
<evidence type="ECO:0000256" key="13">
    <source>
        <dbReference type="SAM" id="Phobius"/>
    </source>
</evidence>
<evidence type="ECO:0000259" key="16">
    <source>
        <dbReference type="PROSITE" id="PS50240"/>
    </source>
</evidence>
<dbReference type="Gene3D" id="4.10.400.10">
    <property type="entry name" value="Low-density Lipoprotein Receptor"/>
    <property type="match status" value="4"/>
</dbReference>
<feature type="active site" description="Charge relay system" evidence="11">
    <location>
        <position position="645"/>
    </location>
</feature>
<keyword evidence="2 10" id="KW-0645">Protease</keyword>
<dbReference type="Pfam" id="PF00089">
    <property type="entry name" value="Trypsin"/>
    <property type="match status" value="1"/>
</dbReference>
<dbReference type="Gene3D" id="2.40.10.10">
    <property type="entry name" value="Trypsin-like serine proteases"/>
    <property type="match status" value="2"/>
</dbReference>
<evidence type="ECO:0000313" key="17">
    <source>
        <dbReference type="Ensembl" id="ENSEEEP00000042480.2"/>
    </source>
</evidence>
<dbReference type="InterPro" id="IPR043504">
    <property type="entry name" value="Peptidase_S1_PA_chymotrypsin"/>
</dbReference>
<feature type="disulfide bond" evidence="12">
    <location>
        <begin position="480"/>
        <end position="492"/>
    </location>
</feature>
<dbReference type="Pfam" id="PF01390">
    <property type="entry name" value="SEA"/>
    <property type="match status" value="1"/>
</dbReference>
<dbReference type="InterPro" id="IPR036055">
    <property type="entry name" value="LDL_receptor-like_sf"/>
</dbReference>
<feature type="domain" description="SEA" evidence="15">
    <location>
        <begin position="77"/>
        <end position="196"/>
    </location>
</feature>
<keyword evidence="3 13" id="KW-0812">Transmembrane</keyword>
<dbReference type="STRING" id="8005.ENSEEEP00000042480"/>
<keyword evidence="8 10" id="KW-0472">Membrane</keyword>
<evidence type="ECO:0000256" key="5">
    <source>
        <dbReference type="ARBA" id="ARBA00022825"/>
    </source>
</evidence>
<dbReference type="InterPro" id="IPR036364">
    <property type="entry name" value="SEA_dom_sf"/>
</dbReference>
<gene>
    <name evidence="17" type="primary">st14a</name>
</gene>
<feature type="domain" description="CUB" evidence="14">
    <location>
        <begin position="333"/>
        <end position="439"/>
    </location>
</feature>
<feature type="active site" description="Charge relay system" evidence="11">
    <location>
        <position position="698"/>
    </location>
</feature>
<evidence type="ECO:0000259" key="14">
    <source>
        <dbReference type="PROSITE" id="PS01180"/>
    </source>
</evidence>
<name>A0A4W4H263_ELEEL</name>
<dbReference type="PIRSF" id="PIRSF036370">
    <property type="entry name" value="ST14"/>
    <property type="match status" value="1"/>
</dbReference>
<dbReference type="GO" id="GO:0004252">
    <property type="term" value="F:serine-type endopeptidase activity"/>
    <property type="evidence" value="ECO:0007669"/>
    <property type="project" value="InterPro"/>
</dbReference>
<dbReference type="InterPro" id="IPR000859">
    <property type="entry name" value="CUB_dom"/>
</dbReference>
<evidence type="ECO:0000256" key="9">
    <source>
        <dbReference type="ARBA" id="ARBA00023157"/>
    </source>
</evidence>
<feature type="domain" description="CUB" evidence="14">
    <location>
        <begin position="207"/>
        <end position="323"/>
    </location>
</feature>
<evidence type="ECO:0000259" key="15">
    <source>
        <dbReference type="PROSITE" id="PS50024"/>
    </source>
</evidence>
<dbReference type="InterPro" id="IPR002172">
    <property type="entry name" value="LDrepeatLR_classA_rpt"/>
</dbReference>
<dbReference type="SUPFAM" id="SSF50494">
    <property type="entry name" value="Trypsin-like serine proteases"/>
    <property type="match status" value="1"/>
</dbReference>
<organism evidence="17 18">
    <name type="scientific">Electrophorus electricus</name>
    <name type="common">Electric eel</name>
    <name type="synonym">Gymnotus electricus</name>
    <dbReference type="NCBI Taxonomy" id="8005"/>
    <lineage>
        <taxon>Eukaryota</taxon>
        <taxon>Metazoa</taxon>
        <taxon>Chordata</taxon>
        <taxon>Craniata</taxon>
        <taxon>Vertebrata</taxon>
        <taxon>Euteleostomi</taxon>
        <taxon>Actinopterygii</taxon>
        <taxon>Neopterygii</taxon>
        <taxon>Teleostei</taxon>
        <taxon>Ostariophysi</taxon>
        <taxon>Gymnotiformes</taxon>
        <taxon>Gymnotoidei</taxon>
        <taxon>Gymnotidae</taxon>
        <taxon>Electrophorus</taxon>
    </lineage>
</organism>
<evidence type="ECO:0000256" key="3">
    <source>
        <dbReference type="ARBA" id="ARBA00022692"/>
    </source>
</evidence>
<protein>
    <recommendedName>
        <fullName evidence="10">Suppressor of tumorigenicity 14 protein homolog</fullName>
        <ecNumber evidence="10">3.4.21.109</ecNumber>
    </recommendedName>
    <alternativeName>
        <fullName evidence="10">Serine protease 14</fullName>
    </alternativeName>
</protein>
<dbReference type="GO" id="GO:0009566">
    <property type="term" value="P:fertilization"/>
    <property type="evidence" value="ECO:0007669"/>
    <property type="project" value="UniProtKB-ARBA"/>
</dbReference>
<dbReference type="PROSITE" id="PS00134">
    <property type="entry name" value="TRYPSIN_HIS"/>
    <property type="match status" value="1"/>
</dbReference>
<feature type="disulfide bond" evidence="12">
    <location>
        <begin position="523"/>
        <end position="541"/>
    </location>
</feature>
<dbReference type="EC" id="3.4.21.109" evidence="10"/>
<feature type="disulfide bond" evidence="12">
    <location>
        <begin position="535"/>
        <end position="550"/>
    </location>
</feature>
<dbReference type="CDD" id="cd00112">
    <property type="entry name" value="LDLa"/>
    <property type="match status" value="4"/>
</dbReference>
<dbReference type="CDD" id="cd00190">
    <property type="entry name" value="Tryp_SPc"/>
    <property type="match status" value="1"/>
</dbReference>
<reference evidence="17" key="3">
    <citation type="submission" date="2020-05" db="EMBL/GenBank/DDBJ databases">
        <title>Electrophorus electricus (electric eel) genome, fEleEle1, primary haplotype.</title>
        <authorList>
            <person name="Myers G."/>
            <person name="Meyer A."/>
            <person name="Fedrigo O."/>
            <person name="Formenti G."/>
            <person name="Rhie A."/>
            <person name="Tracey A."/>
            <person name="Sims Y."/>
            <person name="Jarvis E.D."/>
        </authorList>
    </citation>
    <scope>NUCLEOTIDE SEQUENCE [LARGE SCALE GENOMIC DNA]</scope>
</reference>
<accession>A0A4W4H263</accession>
<keyword evidence="18" id="KW-1185">Reference proteome</keyword>
<feature type="active site" description="Charge relay system" evidence="11">
    <location>
        <position position="792"/>
    </location>
</feature>
<reference evidence="18" key="2">
    <citation type="journal article" date="2017" name="Sci. Adv.">
        <title>A tail of two voltages: Proteomic comparison of the three electric organs of the electric eel.</title>
        <authorList>
            <person name="Traeger L.L."/>
            <person name="Sabat G."/>
            <person name="Barrett-Wilt G.A."/>
            <person name="Wells G.B."/>
            <person name="Sussman M.R."/>
        </authorList>
    </citation>
    <scope>NUCLEOTIDE SEQUENCE [LARGE SCALE GENOMIC DNA]</scope>
</reference>
<dbReference type="Ensembl" id="ENSEEET00000042966.2">
    <property type="protein sequence ID" value="ENSEEEP00000042480.2"/>
    <property type="gene ID" value="ENSEEEG00000020047.2"/>
</dbReference>
<dbReference type="CDD" id="cd00041">
    <property type="entry name" value="CUB"/>
    <property type="match status" value="2"/>
</dbReference>
<evidence type="ECO:0000256" key="12">
    <source>
        <dbReference type="PROSITE-ProRule" id="PRU00124"/>
    </source>
</evidence>
<dbReference type="FunFam" id="4.10.400.10:FF:000117">
    <property type="entry name" value="Suppressor of tumorigenicity 14 protein homolog"/>
    <property type="match status" value="1"/>
</dbReference>
<feature type="disulfide bond" evidence="12">
    <location>
        <begin position="487"/>
        <end position="505"/>
    </location>
</feature>
<dbReference type="SMART" id="SM00042">
    <property type="entry name" value="CUB"/>
    <property type="match status" value="2"/>
</dbReference>
<reference evidence="17" key="5">
    <citation type="submission" date="2025-09" db="UniProtKB">
        <authorList>
            <consortium name="Ensembl"/>
        </authorList>
    </citation>
    <scope>IDENTIFICATION</scope>
</reference>
<dbReference type="Pfam" id="PF00057">
    <property type="entry name" value="Ldl_recept_a"/>
    <property type="match status" value="4"/>
</dbReference>
<evidence type="ECO:0000256" key="11">
    <source>
        <dbReference type="PIRSR" id="PIRSR036370-1"/>
    </source>
</evidence>
<dbReference type="PROSITE" id="PS50024">
    <property type="entry name" value="SEA"/>
    <property type="match status" value="1"/>
</dbReference>
<dbReference type="OMA" id="LWTAYMG"/>
<dbReference type="SMART" id="SM00192">
    <property type="entry name" value="LDLa"/>
    <property type="match status" value="4"/>
</dbReference>
<evidence type="ECO:0000256" key="10">
    <source>
        <dbReference type="PIRNR" id="PIRNR036370"/>
    </source>
</evidence>
<dbReference type="SUPFAM" id="SSF57424">
    <property type="entry name" value="LDL receptor-like module"/>
    <property type="match status" value="4"/>
</dbReference>
<evidence type="ECO:0000256" key="2">
    <source>
        <dbReference type="ARBA" id="ARBA00022670"/>
    </source>
</evidence>
<reference evidence="17" key="4">
    <citation type="submission" date="2025-08" db="UniProtKB">
        <authorList>
            <consortium name="Ensembl"/>
        </authorList>
    </citation>
    <scope>IDENTIFICATION</scope>
</reference>
<evidence type="ECO:0000256" key="8">
    <source>
        <dbReference type="ARBA" id="ARBA00023136"/>
    </source>
</evidence>
<dbReference type="GO" id="GO:0008283">
    <property type="term" value="P:cell population proliferation"/>
    <property type="evidence" value="ECO:0007669"/>
    <property type="project" value="Ensembl"/>
</dbReference>
<dbReference type="PROSITE" id="PS50068">
    <property type="entry name" value="LDLRA_2"/>
    <property type="match status" value="4"/>
</dbReference>
<dbReference type="Gene3D" id="2.60.120.290">
    <property type="entry name" value="Spermadhesin, CUB domain"/>
    <property type="match status" value="2"/>
</dbReference>
<dbReference type="GO" id="GO:0016485">
    <property type="term" value="P:protein processing"/>
    <property type="evidence" value="ECO:0007669"/>
    <property type="project" value="Ensembl"/>
</dbReference>
<evidence type="ECO:0000256" key="1">
    <source>
        <dbReference type="ARBA" id="ARBA00004606"/>
    </source>
</evidence>
<dbReference type="GO" id="GO:0008544">
    <property type="term" value="P:epidermis development"/>
    <property type="evidence" value="ECO:0007669"/>
    <property type="project" value="Ensembl"/>
</dbReference>
<dbReference type="Pfam" id="PF00431">
    <property type="entry name" value="CUB"/>
    <property type="match status" value="2"/>
</dbReference>
<comment type="similarity">
    <text evidence="10">Belongs to the peptidase S1 family.</text>
</comment>
<feature type="disulfide bond" evidence="12">
    <location>
        <begin position="451"/>
        <end position="469"/>
    </location>
</feature>
<feature type="transmembrane region" description="Helical" evidence="13">
    <location>
        <begin position="44"/>
        <end position="68"/>
    </location>
</feature>
<feature type="domain" description="Peptidase S1" evidence="16">
    <location>
        <begin position="604"/>
        <end position="841"/>
    </location>
</feature>
<dbReference type="GeneTree" id="ENSGT00940000164481"/>
<dbReference type="SUPFAM" id="SSF49854">
    <property type="entry name" value="Spermadhesin, CUB domain"/>
    <property type="match status" value="2"/>
</dbReference>
<dbReference type="FunFam" id="2.40.10.10:FF:000003">
    <property type="entry name" value="Transmembrane serine protease 3"/>
    <property type="match status" value="1"/>
</dbReference>
<reference evidence="18" key="1">
    <citation type="journal article" date="2014" name="Science">
        <title>Nonhuman genetics. Genomic basis for the convergent evolution of electric organs.</title>
        <authorList>
            <person name="Gallant J.R."/>
            <person name="Traeger L.L."/>
            <person name="Volkening J.D."/>
            <person name="Moffett H."/>
            <person name="Chen P.H."/>
            <person name="Novina C.D."/>
            <person name="Phillips G.N.Jr."/>
            <person name="Anand R."/>
            <person name="Wells G.B."/>
            <person name="Pinch M."/>
            <person name="Guth R."/>
            <person name="Unguez G.A."/>
            <person name="Albert J.S."/>
            <person name="Zakon H.H."/>
            <person name="Samanta M.P."/>
            <person name="Sussman M.R."/>
        </authorList>
    </citation>
    <scope>NUCLEOTIDE SEQUENCE [LARGE SCALE GENOMIC DNA]</scope>
</reference>
<dbReference type="InterPro" id="IPR018114">
    <property type="entry name" value="TRYPSIN_HIS"/>
</dbReference>
<dbReference type="AlphaFoldDB" id="A0A4W4H263"/>
<comment type="function">
    <text evidence="10">Exhibits trypsin-like activity as defined by cleavage of synthetic substrates with Arg or Lys as the P1 site.</text>
</comment>
<proteinExistence type="inferred from homology"/>
<keyword evidence="4 10" id="KW-0378">Hydrolase</keyword>
<sequence length="842" mass="92797">LSSLTAQLYYTFGSCNDKDWEKEVMFLPASDSKKLEKKRRPGKVGSIIGLVVFTAVLALMIGLMVWHFHYRRDSKMKMKMYSGAMHITNQVFDNAYDNPNSTQFKALAKQVATQLRNIYSKTPPLHKFYVDSTVQAFSEGSVMAYYLSEFHVPASQEATVDSTMSTINDIISKQQRSSNLQGSLVFDSIVTSAVDSRMFSKASFQRYSTRLVSDQSQVIDSPGFPNYPYPSNTAVQWQLRADPGSVIILNFSTFRLEANCQNDSVKVYDSLAPIESRLMAEQCGIYNQNSFLSFLSSGNVMLITLVTNEEGNYPGFRAFASQVAKANSKATTCGGALSGMSGTLKSPNYPNYYPPLIKCEWTIQVPANMHVKLVFSKFMMSVGMPNSCLKDYVQVNDEKLCGDLPSNTVKTSNSNQMTIVFYSDASHVDRGFNATYSAFEPTNPCPDKFLCNNKRCVNIALRCDGWNDCGDSSDEKNCQCDSTMISCKNGLCKPMFWKCDGVDDCGDKTDEMNCGKTAGEFACANGVCILEKQKCDQKDDCGDHSDETDCGRMSTHACLATNYKCQNGQCVTKENPECDGENDCEDGSDENTCGSKHPIKTSRIVGGQDATEGEWPWQVSLHIKNSVHVCGASLISESWLVTAAHCVQDEPKMKLSQPGTWEVYLGLHSQKQLDKAVKRYLKRVIGHPSYNEYTYDFDIALMELDQPVKFTDTIRPICLPSATYVFPVGKSVWITGWGATREGGSGAMVLQKAEVRIINSTVCNSLMNGQITSRMMCAGVLAGGVDACQGDSGGPLSSSIPAGRMFLAGVVSWGDGCARRNKPGIYSTVPKFRAWIKEQTGV</sequence>
<dbReference type="InterPro" id="IPR001254">
    <property type="entry name" value="Trypsin_dom"/>
</dbReference>
<feature type="disulfide bond" evidence="12">
    <location>
        <begin position="463"/>
        <end position="478"/>
    </location>
</feature>
<keyword evidence="9 12" id="KW-1015">Disulfide bond</keyword>
<dbReference type="PRINTS" id="PR00261">
    <property type="entry name" value="LDLRECEPTOR"/>
</dbReference>
<comment type="catalytic activity">
    <reaction evidence="10">
        <text>Cleaves various synthetic substrates with Arg or Lys at the P1 position and prefers small side-chain amino acids, such as Ala and Gly, at the P2 position.</text>
        <dbReference type="EC" id="3.4.21.109"/>
    </reaction>
</comment>
<keyword evidence="5 10" id="KW-0720">Serine protease</keyword>
<keyword evidence="6" id="KW-0735">Signal-anchor</keyword>
<dbReference type="InterPro" id="IPR009003">
    <property type="entry name" value="Peptidase_S1_PA"/>
</dbReference>
<dbReference type="PROSITE" id="PS01209">
    <property type="entry name" value="LDLRA_1"/>
    <property type="match status" value="1"/>
</dbReference>
<comment type="subcellular location">
    <subcellularLocation>
        <location evidence="1">Membrane</location>
        <topology evidence="1">Single-pass type II membrane protein</topology>
    </subcellularLocation>
</comment>
<dbReference type="GO" id="GO:0002009">
    <property type="term" value="P:morphogenesis of an epithelium"/>
    <property type="evidence" value="ECO:0007669"/>
    <property type="project" value="Ensembl"/>
</dbReference>
<dbReference type="PROSITE" id="PS50240">
    <property type="entry name" value="TRYPSIN_DOM"/>
    <property type="match status" value="1"/>
</dbReference>
<evidence type="ECO:0000256" key="4">
    <source>
        <dbReference type="ARBA" id="ARBA00022801"/>
    </source>
</evidence>
<dbReference type="Gene3D" id="3.30.70.960">
    <property type="entry name" value="SEA domain"/>
    <property type="match status" value="1"/>
</dbReference>
<dbReference type="SUPFAM" id="SSF82671">
    <property type="entry name" value="SEA domain"/>
    <property type="match status" value="1"/>
</dbReference>
<dbReference type="FunFam" id="2.60.120.290:FF:000005">
    <property type="entry name" value="Procollagen C-endopeptidase enhancer 1"/>
    <property type="match status" value="1"/>
</dbReference>
<comment type="caution">
    <text evidence="12">Lacks conserved residue(s) required for the propagation of feature annotation.</text>
</comment>
<dbReference type="SMART" id="SM00020">
    <property type="entry name" value="Tryp_SPc"/>
    <property type="match status" value="1"/>
</dbReference>
<evidence type="ECO:0000256" key="7">
    <source>
        <dbReference type="ARBA" id="ARBA00022989"/>
    </source>
</evidence>
<evidence type="ECO:0000313" key="18">
    <source>
        <dbReference type="Proteomes" id="UP000314983"/>
    </source>
</evidence>
<dbReference type="PANTHER" id="PTHR24252:SF17">
    <property type="entry name" value="SUPPRESSOR OF TUMORIGENICITY 14 PROTEIN HOMOLOG-RELATED"/>
    <property type="match status" value="1"/>
</dbReference>
<dbReference type="GO" id="GO:0098743">
    <property type="term" value="P:cell aggregation"/>
    <property type="evidence" value="ECO:0007669"/>
    <property type="project" value="Ensembl"/>
</dbReference>
<evidence type="ECO:0000256" key="6">
    <source>
        <dbReference type="ARBA" id="ARBA00022968"/>
    </source>
</evidence>
<dbReference type="InterPro" id="IPR035914">
    <property type="entry name" value="Sperma_CUB_dom_sf"/>
</dbReference>
<feature type="disulfide bond" evidence="12">
    <location>
        <begin position="558"/>
        <end position="570"/>
    </location>
</feature>